<reference evidence="2 3" key="1">
    <citation type="submission" date="2019-03" db="EMBL/GenBank/DDBJ databases">
        <title>Genomic Encyclopedia of Type Strains, Phase IV (KMG-IV): sequencing the most valuable type-strain genomes for metagenomic binning, comparative biology and taxonomic classification.</title>
        <authorList>
            <person name="Goeker M."/>
        </authorList>
    </citation>
    <scope>NUCLEOTIDE SEQUENCE [LARGE SCALE GENOMIC DNA]</scope>
    <source>
        <strain evidence="2 3">DSM 22362</strain>
    </source>
</reference>
<dbReference type="PANTHER" id="PTHR22642:SF2">
    <property type="entry name" value="PROTEIN LONG AFTER FAR-RED 3"/>
    <property type="match status" value="1"/>
</dbReference>
<evidence type="ECO:0000313" key="2">
    <source>
        <dbReference type="EMBL" id="TCV20338.1"/>
    </source>
</evidence>
<comment type="caution">
    <text evidence="2">The sequence shown here is derived from an EMBL/GenBank/DDBJ whole genome shotgun (WGS) entry which is preliminary data.</text>
</comment>
<proteinExistence type="predicted"/>
<gene>
    <name evidence="2" type="ORF">EDC17_100245</name>
</gene>
<dbReference type="Gene3D" id="2.30.40.10">
    <property type="entry name" value="Urease, subunit C, domain 1"/>
    <property type="match status" value="1"/>
</dbReference>
<dbReference type="InterPro" id="IPR032466">
    <property type="entry name" value="Metal_Hydrolase"/>
</dbReference>
<dbReference type="Pfam" id="PF07969">
    <property type="entry name" value="Amidohydro_3"/>
    <property type="match status" value="1"/>
</dbReference>
<dbReference type="CDD" id="cd01300">
    <property type="entry name" value="YtcJ_like"/>
    <property type="match status" value="1"/>
</dbReference>
<keyword evidence="3" id="KW-1185">Reference proteome</keyword>
<dbReference type="InterPro" id="IPR033932">
    <property type="entry name" value="YtcJ-like"/>
</dbReference>
<name>A0A4R3W149_9SPHI</name>
<dbReference type="InterPro" id="IPR013108">
    <property type="entry name" value="Amidohydro_3"/>
</dbReference>
<dbReference type="AlphaFoldDB" id="A0A4R3W149"/>
<accession>A0A4R3W149</accession>
<feature type="domain" description="Amidohydrolase 3" evidence="1">
    <location>
        <begin position="72"/>
        <end position="543"/>
    </location>
</feature>
<dbReference type="InterPro" id="IPR011059">
    <property type="entry name" value="Metal-dep_hydrolase_composite"/>
</dbReference>
<dbReference type="Gene3D" id="3.20.20.140">
    <property type="entry name" value="Metal-dependent hydrolases"/>
    <property type="match status" value="1"/>
</dbReference>
<sequence>MLMTMKYLYLLASLLLFIRCTTNIEADLIVYNARVYTVDSAFSIQEAFAVKNGIFIDIGSSKHILERYKAKQIIDAEQKPVYPGFYDAHAHSFMLADYFQQVDLVGCQSVQELVSRLQEYQKKYPDKKWIVGGGWDQNLWPEKKYPHRDTLDKYFPDVPIFINRIDYHAALVNSEALRIAQIDSAQMVEGGLIATDSSQRITGILVDNAMALVSKYIPAGSEDNILHKLRQAQDSLLSVGLTSIVDAGLDTEQLELLRKFYETDSLQIRNYAMMFAEPHNINKYINEGIYESEKLTIKAIKLMADGALGSRGACLLENYSDDSSRGFLLHSREEFQNALEQLAKSPFQVAIHAIGDSSNRMLLDIYGSLDVRNKRWRIEHAQIVSPEDFIKFKTFRVLPSIQPTHATSDMNWLYDRIGPERAKGAYAYRKLLDAYGKVMIGTDFPIEHFNPLYSFHAAVTRQDSKGLPKGGFQMDNALSREEALRGMTIWSAYGCFQEKKRGSIEKGKDADFVILDDDIMSAPNDKLRTIKTLKTIIAGNIVYSKN</sequence>
<dbReference type="PANTHER" id="PTHR22642">
    <property type="entry name" value="IMIDAZOLONEPROPIONASE"/>
    <property type="match status" value="1"/>
</dbReference>
<dbReference type="GO" id="GO:0016810">
    <property type="term" value="F:hydrolase activity, acting on carbon-nitrogen (but not peptide) bonds"/>
    <property type="evidence" value="ECO:0007669"/>
    <property type="project" value="InterPro"/>
</dbReference>
<dbReference type="EMBL" id="SMBZ01000002">
    <property type="protein sequence ID" value="TCV20338.1"/>
    <property type="molecule type" value="Genomic_DNA"/>
</dbReference>
<protein>
    <recommendedName>
        <fullName evidence="1">Amidohydrolase 3 domain-containing protein</fullName>
    </recommendedName>
</protein>
<dbReference type="Gene3D" id="3.10.310.70">
    <property type="match status" value="1"/>
</dbReference>
<evidence type="ECO:0000259" key="1">
    <source>
        <dbReference type="Pfam" id="PF07969"/>
    </source>
</evidence>
<evidence type="ECO:0000313" key="3">
    <source>
        <dbReference type="Proteomes" id="UP000295197"/>
    </source>
</evidence>
<dbReference type="SUPFAM" id="SSF51556">
    <property type="entry name" value="Metallo-dependent hydrolases"/>
    <property type="match status" value="1"/>
</dbReference>
<dbReference type="SUPFAM" id="SSF51338">
    <property type="entry name" value="Composite domain of metallo-dependent hydrolases"/>
    <property type="match status" value="1"/>
</dbReference>
<organism evidence="2 3">
    <name type="scientific">Sphingobacterium alimentarium</name>
    <dbReference type="NCBI Taxonomy" id="797292"/>
    <lineage>
        <taxon>Bacteria</taxon>
        <taxon>Pseudomonadati</taxon>
        <taxon>Bacteroidota</taxon>
        <taxon>Sphingobacteriia</taxon>
        <taxon>Sphingobacteriales</taxon>
        <taxon>Sphingobacteriaceae</taxon>
        <taxon>Sphingobacterium</taxon>
    </lineage>
</organism>
<dbReference type="Proteomes" id="UP000295197">
    <property type="component" value="Unassembled WGS sequence"/>
</dbReference>